<reference evidence="1" key="1">
    <citation type="submission" date="2023-06" db="EMBL/GenBank/DDBJ databases">
        <title>MBL-encoding genomic islands in Pseudomonas spp. in Poland.</title>
        <authorList>
            <person name="Urbanowicz P."/>
            <person name="Izdebski R."/>
            <person name="Biedrzycka M."/>
            <person name="Gniadkowski M."/>
        </authorList>
    </citation>
    <scope>NUCLEOTIDE SEQUENCE</scope>
    <source>
        <strain evidence="1">NMI5768_13</strain>
    </source>
</reference>
<gene>
    <name evidence="1" type="ORF">LU674_001740</name>
</gene>
<dbReference type="AlphaFoldDB" id="A0AAW7HDC5"/>
<comment type="caution">
    <text evidence="1">The sequence shown here is derived from an EMBL/GenBank/DDBJ whole genome shotgun (WGS) entry which is preliminary data.</text>
</comment>
<sequence length="248" mass="27785">MKFWIATCSTCGNVKLAQWTTPTSCRRQVEADKGLGNFCNKALTDVFEDISPALRVRLSLNRCPEFDTQHSHIDFYIDPETNRYVITSLPFVAYPPAVIEPEHSLHQAFYRAKNEQAASRWLAKYGEAIPPPANLDYGVAETMLVSTLGYPGPTPLTPAENEVLQASAALGDVTLDIVFLIIEVLGWRPGRPVPEDDPGWIAIWAEEEMVLGSMTMARDILGMPDFGDYWKPSAVSEFYAKERVQWDI</sequence>
<evidence type="ECO:0000313" key="1">
    <source>
        <dbReference type="EMBL" id="MDM3951074.1"/>
    </source>
</evidence>
<evidence type="ECO:0000313" key="2">
    <source>
        <dbReference type="Proteomes" id="UP001165439"/>
    </source>
</evidence>
<dbReference type="Proteomes" id="UP001165439">
    <property type="component" value="Unassembled WGS sequence"/>
</dbReference>
<dbReference type="RefSeq" id="WP_148299956.1">
    <property type="nucleotide sequence ID" value="NZ_JAJSRF020000001.1"/>
</dbReference>
<accession>A0AAW7HDC5</accession>
<dbReference type="EMBL" id="JAJSRF020000001">
    <property type="protein sequence ID" value="MDM3951074.1"/>
    <property type="molecule type" value="Genomic_DNA"/>
</dbReference>
<name>A0AAW7HDC5_9PSED</name>
<proteinExistence type="predicted"/>
<protein>
    <submittedName>
        <fullName evidence="1">Uncharacterized protein</fullName>
    </submittedName>
</protein>
<organism evidence="1 2">
    <name type="scientific">Pseudomonas alloputida</name>
    <dbReference type="NCBI Taxonomy" id="1940621"/>
    <lineage>
        <taxon>Bacteria</taxon>
        <taxon>Pseudomonadati</taxon>
        <taxon>Pseudomonadota</taxon>
        <taxon>Gammaproteobacteria</taxon>
        <taxon>Pseudomonadales</taxon>
        <taxon>Pseudomonadaceae</taxon>
        <taxon>Pseudomonas</taxon>
    </lineage>
</organism>